<dbReference type="RefSeq" id="WP_136566102.1">
    <property type="nucleotide sequence ID" value="NZ_JBNZAV010000002.1"/>
</dbReference>
<dbReference type="InterPro" id="IPR025698">
    <property type="entry name" value="2TM_dom"/>
</dbReference>
<dbReference type="Pfam" id="PF13239">
    <property type="entry name" value="2TM"/>
    <property type="match status" value="1"/>
</dbReference>
<evidence type="ECO:0000256" key="1">
    <source>
        <dbReference type="SAM" id="Phobius"/>
    </source>
</evidence>
<keyword evidence="1" id="KW-0472">Membrane</keyword>
<dbReference type="EMBL" id="SNTZ01000003">
    <property type="protein sequence ID" value="THV59583.1"/>
    <property type="molecule type" value="Genomic_DNA"/>
</dbReference>
<keyword evidence="4" id="KW-1185">Reference proteome</keyword>
<evidence type="ECO:0000313" key="3">
    <source>
        <dbReference type="EMBL" id="THV59583.1"/>
    </source>
</evidence>
<organism evidence="3 4">
    <name type="scientific">Flagellimonas alvinocaridis</name>
    <dbReference type="NCBI Taxonomy" id="2530200"/>
    <lineage>
        <taxon>Bacteria</taxon>
        <taxon>Pseudomonadati</taxon>
        <taxon>Bacteroidota</taxon>
        <taxon>Flavobacteriia</taxon>
        <taxon>Flavobacteriales</taxon>
        <taxon>Flavobacteriaceae</taxon>
        <taxon>Flagellimonas</taxon>
    </lineage>
</organism>
<feature type="domain" description="2TM" evidence="2">
    <location>
        <begin position="11"/>
        <end position="88"/>
    </location>
</feature>
<feature type="transmembrane region" description="Helical" evidence="1">
    <location>
        <begin position="45"/>
        <end position="66"/>
    </location>
</feature>
<keyword evidence="1" id="KW-0812">Transmembrane</keyword>
<accession>A0A4S8RM25</accession>
<feature type="transmembrane region" description="Helical" evidence="1">
    <location>
        <begin position="21"/>
        <end position="39"/>
    </location>
</feature>
<evidence type="ECO:0000259" key="2">
    <source>
        <dbReference type="Pfam" id="PF13239"/>
    </source>
</evidence>
<reference evidence="3 4" key="1">
    <citation type="submission" date="2019-03" db="EMBL/GenBank/DDBJ databases">
        <title>Muricauda SCR12 sp.nov, a marine bacterium isolated from Pacific Ocean:the Okinawa trough.</title>
        <authorList>
            <person name="Liu L."/>
        </authorList>
    </citation>
    <scope>NUCLEOTIDE SEQUENCE [LARGE SCALE GENOMIC DNA]</scope>
    <source>
        <strain evidence="3 4">SCR12</strain>
    </source>
</reference>
<comment type="caution">
    <text evidence="3">The sequence shown here is derived from an EMBL/GenBank/DDBJ whole genome shotgun (WGS) entry which is preliminary data.</text>
</comment>
<proteinExistence type="predicted"/>
<sequence>MDNFNENKYLKAKKKVDKLKSFYSSLLAYCIVIPLLAYLNFRTTSYPWIIFPAVGWGIGLMGLWFCAQGYNPILGKDWEERKIKEFMDNREF</sequence>
<keyword evidence="1" id="KW-1133">Transmembrane helix</keyword>
<evidence type="ECO:0000313" key="4">
    <source>
        <dbReference type="Proteomes" id="UP000310406"/>
    </source>
</evidence>
<dbReference type="AlphaFoldDB" id="A0A4S8RM25"/>
<dbReference type="Proteomes" id="UP000310406">
    <property type="component" value="Unassembled WGS sequence"/>
</dbReference>
<gene>
    <name evidence="3" type="ORF">EZV76_08430</name>
</gene>
<protein>
    <submittedName>
        <fullName evidence="3">2TM domain-containing protein</fullName>
    </submittedName>
</protein>
<name>A0A4S8RM25_9FLAO</name>
<dbReference type="OrthoDB" id="8965954at2"/>